<keyword evidence="6" id="KW-0969">Cilium</keyword>
<dbReference type="InterPro" id="IPR013384">
    <property type="entry name" value="Flagell_FlgL"/>
</dbReference>
<evidence type="ECO:0000259" key="4">
    <source>
        <dbReference type="Pfam" id="PF00669"/>
    </source>
</evidence>
<organism evidence="6 9">
    <name type="scientific">Halanaerobium congolense</name>
    <dbReference type="NCBI Taxonomy" id="54121"/>
    <lineage>
        <taxon>Bacteria</taxon>
        <taxon>Bacillati</taxon>
        <taxon>Bacillota</taxon>
        <taxon>Clostridia</taxon>
        <taxon>Halanaerobiales</taxon>
        <taxon>Halanaerobiaceae</taxon>
        <taxon>Halanaerobium</taxon>
    </lineage>
</organism>
<evidence type="ECO:0000256" key="3">
    <source>
        <dbReference type="ARBA" id="ARBA00023143"/>
    </source>
</evidence>
<dbReference type="EMBL" id="FNEH01000017">
    <property type="protein sequence ID" value="SDI85351.1"/>
    <property type="molecule type" value="Genomic_DNA"/>
</dbReference>
<protein>
    <submittedName>
        <fullName evidence="6">Flagellin C-terminal helical region</fullName>
    </submittedName>
</protein>
<evidence type="ECO:0000259" key="5">
    <source>
        <dbReference type="Pfam" id="PF00700"/>
    </source>
</evidence>
<dbReference type="NCBIfam" id="TIGR02550">
    <property type="entry name" value="flagell_flgL"/>
    <property type="match status" value="1"/>
</dbReference>
<dbReference type="GO" id="GO:0005198">
    <property type="term" value="F:structural molecule activity"/>
    <property type="evidence" value="ECO:0007669"/>
    <property type="project" value="InterPro"/>
</dbReference>
<dbReference type="EMBL" id="FMYT01000011">
    <property type="protein sequence ID" value="SDC68070.1"/>
    <property type="molecule type" value="Genomic_DNA"/>
</dbReference>
<dbReference type="SUPFAM" id="SSF64518">
    <property type="entry name" value="Phase 1 flagellin"/>
    <property type="match status" value="1"/>
</dbReference>
<feature type="domain" description="Flagellin C-terminal" evidence="5">
    <location>
        <begin position="333"/>
        <end position="413"/>
    </location>
</feature>
<reference evidence="7 8" key="1">
    <citation type="submission" date="2016-10" db="EMBL/GenBank/DDBJ databases">
        <authorList>
            <person name="de Groot N.N."/>
        </authorList>
    </citation>
    <scope>NUCLEOTIDE SEQUENCE [LARGE SCALE GENOMIC DNA]</scope>
    <source>
        <strain evidence="7 8">WG7</strain>
    </source>
</reference>
<dbReference type="PANTHER" id="PTHR42792:SF1">
    <property type="entry name" value="FLAGELLAR HOOK-ASSOCIATED PROTEIN 3"/>
    <property type="match status" value="1"/>
</dbReference>
<gene>
    <name evidence="6" type="ORF">SAMN04488597_11198</name>
    <name evidence="7" type="ORF">SAMN04515654_11736</name>
</gene>
<evidence type="ECO:0000313" key="7">
    <source>
        <dbReference type="EMBL" id="SDI85351.1"/>
    </source>
</evidence>
<dbReference type="InterPro" id="IPR001029">
    <property type="entry name" value="Flagellin_N"/>
</dbReference>
<proteinExistence type="inferred from homology"/>
<comment type="similarity">
    <text evidence="2">Belongs to the bacterial flagellin family.</text>
</comment>
<dbReference type="Pfam" id="PF00700">
    <property type="entry name" value="Flagellin_C"/>
    <property type="match status" value="1"/>
</dbReference>
<accession>A0A1G6NJA1</accession>
<keyword evidence="6" id="KW-0282">Flagellum</keyword>
<dbReference type="RefSeq" id="WP_089717072.1">
    <property type="nucleotide sequence ID" value="NZ_FMYT01000011.1"/>
</dbReference>
<evidence type="ECO:0000256" key="2">
    <source>
        <dbReference type="ARBA" id="ARBA00005709"/>
    </source>
</evidence>
<sequence length="415" mass="46484">MRVTNSMMVRNMLDHLQNNLGDLNNLNEQLSSGKLFQMPSDAPIKVADSMNYKAQLNRNNQFQRNLDQAENWLNTTESALKSGTEVIQRARELTIYAANDSMTSDDRKMVAKEMKELRDELIDISNAKLGDSYIFSGQKTGEKPFEVVENGGIGNHVKYNGDSNDVNRRLNENVNMNINLSGDQVFKNEIENINKVYQSLVSTRAEVKSKEYKDITKFNNLLGDAGAAENFKITVDDVVSEVVTFSGDYTGADEFEDFEEVKSHIQKQLDDAGVEAEVDITENNEIIIKSKSSGSDSKIEISQDNFNIIGGNRIVEGTNEAYKGEEIGNNLSEMDASINKYAELRSQVGGKLQRTGNIIDRLEANEVHLRSLKSKNEDADLAEVITELKMEETVYRASLASGSRIMQQSLVDFIR</sequence>
<comment type="subcellular location">
    <subcellularLocation>
        <location evidence="1">Bacterial flagellum</location>
    </subcellularLocation>
</comment>
<dbReference type="GO" id="GO:0009424">
    <property type="term" value="C:bacterial-type flagellum hook"/>
    <property type="evidence" value="ECO:0007669"/>
    <property type="project" value="InterPro"/>
</dbReference>
<dbReference type="Proteomes" id="UP000198945">
    <property type="component" value="Unassembled WGS sequence"/>
</dbReference>
<evidence type="ECO:0000256" key="1">
    <source>
        <dbReference type="ARBA" id="ARBA00004365"/>
    </source>
</evidence>
<feature type="domain" description="Flagellin N-terminal" evidence="4">
    <location>
        <begin position="5"/>
        <end position="140"/>
    </location>
</feature>
<evidence type="ECO:0000313" key="6">
    <source>
        <dbReference type="EMBL" id="SDC68070.1"/>
    </source>
</evidence>
<dbReference type="PANTHER" id="PTHR42792">
    <property type="entry name" value="FLAGELLIN"/>
    <property type="match status" value="1"/>
</dbReference>
<dbReference type="Pfam" id="PF00669">
    <property type="entry name" value="Flagellin_N"/>
    <property type="match status" value="1"/>
</dbReference>
<reference evidence="6 9" key="2">
    <citation type="submission" date="2016-10" db="EMBL/GenBank/DDBJ databases">
        <authorList>
            <person name="Varghese N."/>
            <person name="Submissions S."/>
        </authorList>
    </citation>
    <scope>NUCLEOTIDE SEQUENCE [LARGE SCALE GENOMIC DNA]</scope>
    <source>
        <strain evidence="6 9">WG10</strain>
    </source>
</reference>
<name>A0A1G6NJA1_9FIRM</name>
<dbReference type="Gene3D" id="1.20.1330.10">
    <property type="entry name" value="f41 fragment of flagellin, N-terminal domain"/>
    <property type="match status" value="2"/>
</dbReference>
<dbReference type="Proteomes" id="UP000324896">
    <property type="component" value="Unassembled WGS sequence"/>
</dbReference>
<dbReference type="GO" id="GO:0071973">
    <property type="term" value="P:bacterial-type flagellum-dependent cell motility"/>
    <property type="evidence" value="ECO:0007669"/>
    <property type="project" value="InterPro"/>
</dbReference>
<dbReference type="InterPro" id="IPR001492">
    <property type="entry name" value="Flagellin"/>
</dbReference>
<keyword evidence="3" id="KW-0975">Bacterial flagellum</keyword>
<dbReference type="InterPro" id="IPR046358">
    <property type="entry name" value="Flagellin_C"/>
</dbReference>
<keyword evidence="6" id="KW-0966">Cell projection</keyword>
<evidence type="ECO:0000313" key="9">
    <source>
        <dbReference type="Proteomes" id="UP000324896"/>
    </source>
</evidence>
<dbReference type="AlphaFoldDB" id="A0A1G6NJA1"/>
<evidence type="ECO:0000313" key="8">
    <source>
        <dbReference type="Proteomes" id="UP000198945"/>
    </source>
</evidence>